<protein>
    <submittedName>
        <fullName evidence="2">Uncharacterized protein</fullName>
    </submittedName>
</protein>
<dbReference type="EMBL" id="KK914929">
    <property type="protein sequence ID" value="KDP26129.1"/>
    <property type="molecule type" value="Genomic_DNA"/>
</dbReference>
<feature type="compositionally biased region" description="Polar residues" evidence="1">
    <location>
        <begin position="219"/>
        <end position="230"/>
    </location>
</feature>
<dbReference type="Proteomes" id="UP000027138">
    <property type="component" value="Unassembled WGS sequence"/>
</dbReference>
<dbReference type="AlphaFoldDB" id="A0A067K2W3"/>
<gene>
    <name evidence="2" type="ORF">JCGZ_22230</name>
</gene>
<reference evidence="2 3" key="1">
    <citation type="journal article" date="2014" name="PLoS ONE">
        <title>Global Analysis of Gene Expression Profiles in Physic Nut (Jatropha curcas L.) Seedlings Exposed to Salt Stress.</title>
        <authorList>
            <person name="Zhang L."/>
            <person name="Zhang C."/>
            <person name="Wu P."/>
            <person name="Chen Y."/>
            <person name="Li M."/>
            <person name="Jiang H."/>
            <person name="Wu G."/>
        </authorList>
    </citation>
    <scope>NUCLEOTIDE SEQUENCE [LARGE SCALE GENOMIC DNA]</scope>
    <source>
        <strain evidence="3">cv. GZQX0401</strain>
        <tissue evidence="2">Young leaves</tissue>
    </source>
</reference>
<accession>A0A067K2W3</accession>
<evidence type="ECO:0000313" key="3">
    <source>
        <dbReference type="Proteomes" id="UP000027138"/>
    </source>
</evidence>
<name>A0A067K2W3_JATCU</name>
<proteinExistence type="predicted"/>
<evidence type="ECO:0000256" key="1">
    <source>
        <dbReference type="SAM" id="MobiDB-lite"/>
    </source>
</evidence>
<feature type="compositionally biased region" description="Low complexity" evidence="1">
    <location>
        <begin position="191"/>
        <end position="206"/>
    </location>
</feature>
<organism evidence="2 3">
    <name type="scientific">Jatropha curcas</name>
    <name type="common">Barbados nut</name>
    <dbReference type="NCBI Taxonomy" id="180498"/>
    <lineage>
        <taxon>Eukaryota</taxon>
        <taxon>Viridiplantae</taxon>
        <taxon>Streptophyta</taxon>
        <taxon>Embryophyta</taxon>
        <taxon>Tracheophyta</taxon>
        <taxon>Spermatophyta</taxon>
        <taxon>Magnoliopsida</taxon>
        <taxon>eudicotyledons</taxon>
        <taxon>Gunneridae</taxon>
        <taxon>Pentapetalae</taxon>
        <taxon>rosids</taxon>
        <taxon>fabids</taxon>
        <taxon>Malpighiales</taxon>
        <taxon>Euphorbiaceae</taxon>
        <taxon>Crotonoideae</taxon>
        <taxon>Jatropheae</taxon>
        <taxon>Jatropha</taxon>
    </lineage>
</organism>
<feature type="region of interest" description="Disordered" evidence="1">
    <location>
        <begin position="166"/>
        <end position="230"/>
    </location>
</feature>
<keyword evidence="3" id="KW-1185">Reference proteome</keyword>
<evidence type="ECO:0000313" key="2">
    <source>
        <dbReference type="EMBL" id="KDP26129.1"/>
    </source>
</evidence>
<sequence>MTKKFSFRLQEDSVIAMETGESSRAQEERIAALERLMQQQSDMLAQIHQHLQMQSRQTSVAPPSNSTSSIVPPTVTVRPVGCFNASTITGFHTDWDDAVMIEMGGFKRQTPSFLFLSSPSPLLSSVRSAALARLTPPPPFHCRSDHSSTPFTTVWTLVEMARGRAFDSDASGSGSRGGRGPGRSARGRGGSLPPSSSGTSGASSSAQRPVLPPSHHSSDSTSCTITYCAR</sequence>